<feature type="compositionally biased region" description="Low complexity" evidence="1">
    <location>
        <begin position="190"/>
        <end position="199"/>
    </location>
</feature>
<accession>A0A1I1DSW2</accession>
<dbReference type="RefSeq" id="WP_091119681.1">
    <property type="nucleotide sequence ID" value="NZ_FOLB01000001.1"/>
</dbReference>
<keyword evidence="2" id="KW-0812">Transmembrane</keyword>
<dbReference type="EMBL" id="FOLB01000001">
    <property type="protein sequence ID" value="SFB78055.1"/>
    <property type="molecule type" value="Genomic_DNA"/>
</dbReference>
<feature type="signal peptide" evidence="3">
    <location>
        <begin position="1"/>
        <end position="30"/>
    </location>
</feature>
<reference evidence="5 6" key="1">
    <citation type="submission" date="2016-10" db="EMBL/GenBank/DDBJ databases">
        <authorList>
            <person name="de Groot N.N."/>
        </authorList>
    </citation>
    <scope>NUCLEOTIDE SEQUENCE [LARGE SCALE GENOMIC DNA]</scope>
    <source>
        <strain evidence="5 6">CGMCC 1.7056</strain>
    </source>
</reference>
<evidence type="ECO:0000256" key="3">
    <source>
        <dbReference type="SAM" id="SignalP"/>
    </source>
</evidence>
<dbReference type="STRING" id="574651.SAMN04487968_101482"/>
<evidence type="ECO:0000256" key="1">
    <source>
        <dbReference type="SAM" id="MobiDB-lite"/>
    </source>
</evidence>
<sequence>MKLRSIAARLGAVASATGLLVLGVAGAASAHVTVTPSSTGAGASSMLTFSVPHGCEGSATTEITISMPKEVIEATPTRNPFYDVSKKDVKLAEPIGAEDGDQITEKVDTITYTARTPLPDGYRDAFDIQIEVPDTVGKTLAFPTIQKCEKGQTAWTEVPAAGQDADSLEHPAPSFVIAADTKATTRATPSGEASSDASGDGSGGDGWGYAGVALGAIAVALAGAALARTRRQA</sequence>
<gene>
    <name evidence="5" type="ORF">SAMN04487968_101482</name>
</gene>
<feature type="region of interest" description="Disordered" evidence="1">
    <location>
        <begin position="182"/>
        <end position="202"/>
    </location>
</feature>
<feature type="chain" id="PRO_5039354409" evidence="3">
    <location>
        <begin position="31"/>
        <end position="233"/>
    </location>
</feature>
<dbReference type="OrthoDB" id="9810871at2"/>
<keyword evidence="2" id="KW-0472">Membrane</keyword>
<evidence type="ECO:0000259" key="4">
    <source>
        <dbReference type="Pfam" id="PF07987"/>
    </source>
</evidence>
<feature type="transmembrane region" description="Helical" evidence="2">
    <location>
        <begin position="207"/>
        <end position="227"/>
    </location>
</feature>
<dbReference type="Pfam" id="PF07987">
    <property type="entry name" value="DUF1775"/>
    <property type="match status" value="1"/>
</dbReference>
<feature type="domain" description="YncI copper-binding" evidence="4">
    <location>
        <begin position="31"/>
        <end position="176"/>
    </location>
</feature>
<dbReference type="InterPro" id="IPR012533">
    <property type="entry name" value="YcnI-copper_dom"/>
</dbReference>
<protein>
    <submittedName>
        <fullName evidence="5">Uncharacterized protein YcnI</fullName>
    </submittedName>
</protein>
<dbReference type="Proteomes" id="UP000198832">
    <property type="component" value="Unassembled WGS sequence"/>
</dbReference>
<dbReference type="CDD" id="cd08545">
    <property type="entry name" value="YcnI_like"/>
    <property type="match status" value="1"/>
</dbReference>
<name>A0A1I1DSW2_9ACTN</name>
<evidence type="ECO:0000313" key="6">
    <source>
        <dbReference type="Proteomes" id="UP000198832"/>
    </source>
</evidence>
<dbReference type="Gene3D" id="2.60.40.2230">
    <property type="entry name" value="Uncharacterised protein YcnI-like PF07987, DUF1775"/>
    <property type="match status" value="1"/>
</dbReference>
<evidence type="ECO:0000256" key="2">
    <source>
        <dbReference type="SAM" id="Phobius"/>
    </source>
</evidence>
<keyword evidence="2" id="KW-1133">Transmembrane helix</keyword>
<keyword evidence="3" id="KW-0732">Signal</keyword>
<dbReference type="InterPro" id="IPR038507">
    <property type="entry name" value="YcnI-like_sf"/>
</dbReference>
<proteinExistence type="predicted"/>
<organism evidence="5 6">
    <name type="scientific">Nocardioides terrae</name>
    <dbReference type="NCBI Taxonomy" id="574651"/>
    <lineage>
        <taxon>Bacteria</taxon>
        <taxon>Bacillati</taxon>
        <taxon>Actinomycetota</taxon>
        <taxon>Actinomycetes</taxon>
        <taxon>Propionibacteriales</taxon>
        <taxon>Nocardioidaceae</taxon>
        <taxon>Nocardioides</taxon>
    </lineage>
</organism>
<evidence type="ECO:0000313" key="5">
    <source>
        <dbReference type="EMBL" id="SFB78055.1"/>
    </source>
</evidence>
<dbReference type="AlphaFoldDB" id="A0A1I1DSW2"/>
<keyword evidence="6" id="KW-1185">Reference proteome</keyword>